<keyword evidence="2 11" id="KW-0808">Transferase</keyword>
<protein>
    <recommendedName>
        <fullName evidence="11">DNA polymerase III subunit gamma/tau</fullName>
        <ecNumber evidence="11">2.7.7.7</ecNumber>
    </recommendedName>
</protein>
<sequence>MSYQVLARKWRPRSFKELVGQTHVLQALVNALDQDRLHHAYLFTGTRGVGKTTIARILAKCLNCDEGVSSTPCGQCAACCEIDDGRFVDLIEVDAASRTKVEDTRELLDNVQYAPTRGRFKVYLIDEVHMLSAHSFNALLKTLEEPPPHVKFLLATTDPQKLPITILSRCLQFGLKNMTPERIVGHLENVLSSEHIPYETSALWQLARAADGSMRDSLSLTDQAIAFGNGRVSEGEVSSMLGTIDQGQVMKMVRALSSADAGSVLKAVAELAEHAPDYMAVLNDMLSVLHRVAIAQAVPDAVDNSQGDREQVLQLAGNMRAEDVQLYYQIGLVGKRDLPLAPEPRSGFEMALLRMLAFRPEPVQIESTVAGGSPVDVAGPAADPSEAAEPEPEPANAAEPIVPESVPESVPEHVVESVPPVSRSEEVAPVAEPVQPPPVVAVNPLPENFSPSPAPAVVEPQVEQEQPSAEQSDYLSEAPPLQEAPPFDADQAEASGFQADYVPAVAPDAEPGDREDDDVPPPMSTYESYAASMDLQNLPMPEPAAVPQTVDEAPVLPDPSERVCLTDLDALSWIPVYRSLPLGGVTRTIGSHCEYVAHSSGRIDLRLDERRSTLYNDTHRERIEKAVSDYFQQPVRLQVEVGVVQTETPAAWRERKIAERLQQARDSIYSDANVQSLIDQFTAVVLDDSIQPVGNVIK</sequence>
<evidence type="ECO:0000259" key="13">
    <source>
        <dbReference type="SMART" id="SM00382"/>
    </source>
</evidence>
<dbReference type="NCBIfam" id="TIGR02397">
    <property type="entry name" value="dnaX_nterm"/>
    <property type="match status" value="1"/>
</dbReference>
<dbReference type="NCBIfam" id="NF004046">
    <property type="entry name" value="PRK05563.1"/>
    <property type="match status" value="1"/>
</dbReference>
<comment type="subunit">
    <text evidence="11">DNA polymerase III contains a core (composed of alpha, epsilon and theta chains) that associates with a tau subunit. This core dimerizes to form the POLIII' complex. PolIII' associates with the gamma complex (composed of gamma, delta, delta', psi and chi chains) and with the beta chain to form the complete DNA polymerase III complex.</text>
</comment>
<dbReference type="Pfam" id="PF12170">
    <property type="entry name" value="DNA_pol3_tau_5"/>
    <property type="match status" value="1"/>
</dbReference>
<dbReference type="Pfam" id="PF12169">
    <property type="entry name" value="DNA_pol3_gamma3"/>
    <property type="match status" value="1"/>
</dbReference>
<keyword evidence="7" id="KW-0862">Zinc</keyword>
<dbReference type="Pfam" id="PF22608">
    <property type="entry name" value="DNAX_ATPase_lid"/>
    <property type="match status" value="1"/>
</dbReference>
<dbReference type="CDD" id="cd18137">
    <property type="entry name" value="HLD_clamp_pol_III_gamma_tau"/>
    <property type="match status" value="1"/>
</dbReference>
<dbReference type="EMBL" id="CP103300">
    <property type="protein sequence ID" value="UYM15689.1"/>
    <property type="molecule type" value="Genomic_DNA"/>
</dbReference>
<feature type="region of interest" description="Disordered" evidence="12">
    <location>
        <begin position="442"/>
        <end position="488"/>
    </location>
</feature>
<evidence type="ECO:0000313" key="14">
    <source>
        <dbReference type="EMBL" id="UYM15689.1"/>
    </source>
</evidence>
<evidence type="ECO:0000256" key="5">
    <source>
        <dbReference type="ARBA" id="ARBA00022723"/>
    </source>
</evidence>
<dbReference type="InterPro" id="IPR045085">
    <property type="entry name" value="HLD_clamp_pol_III_gamma_tau"/>
</dbReference>
<dbReference type="SUPFAM" id="SSF48019">
    <property type="entry name" value="post-AAA+ oligomerization domain-like"/>
    <property type="match status" value="1"/>
</dbReference>
<keyword evidence="3 11" id="KW-0548">Nucleotidyltransferase</keyword>
<dbReference type="SMART" id="SM00382">
    <property type="entry name" value="AAA"/>
    <property type="match status" value="1"/>
</dbReference>
<dbReference type="PRINTS" id="PR00300">
    <property type="entry name" value="CLPPROTEASEA"/>
</dbReference>
<reference evidence="14" key="1">
    <citation type="submission" date="2022-10" db="EMBL/GenBank/DDBJ databases">
        <title>Completed Genome Sequence of two octocoral isolated bacterium, Endozoicomonas euniceicola EF212T and Endozoicomonas gorgoniicola PS125T.</title>
        <authorList>
            <person name="Chiou Y.-J."/>
            <person name="Chen Y.-H."/>
        </authorList>
    </citation>
    <scope>NUCLEOTIDE SEQUENCE</scope>
    <source>
        <strain evidence="14">EF212</strain>
    </source>
</reference>
<dbReference type="EC" id="2.7.7.7" evidence="11"/>
<dbReference type="InterPro" id="IPR022754">
    <property type="entry name" value="DNA_pol_III_gamma-3"/>
</dbReference>
<evidence type="ECO:0000313" key="15">
    <source>
        <dbReference type="Proteomes" id="UP001163255"/>
    </source>
</evidence>
<evidence type="ECO:0000256" key="11">
    <source>
        <dbReference type="RuleBase" id="RU364063"/>
    </source>
</evidence>
<dbReference type="InterPro" id="IPR001270">
    <property type="entry name" value="ClpA/B"/>
</dbReference>
<feature type="compositionally biased region" description="Polar residues" evidence="12">
    <location>
        <begin position="463"/>
        <end position="474"/>
    </location>
</feature>
<dbReference type="Gene3D" id="3.30.300.150">
    <property type="entry name" value="DNA polymerase III, tau subunit, domain V"/>
    <property type="match status" value="1"/>
</dbReference>
<evidence type="ECO:0000256" key="9">
    <source>
        <dbReference type="ARBA" id="ARBA00022932"/>
    </source>
</evidence>
<dbReference type="Proteomes" id="UP001163255">
    <property type="component" value="Chromosome"/>
</dbReference>
<evidence type="ECO:0000256" key="7">
    <source>
        <dbReference type="ARBA" id="ARBA00022833"/>
    </source>
</evidence>
<dbReference type="InterPro" id="IPR012763">
    <property type="entry name" value="DNA_pol_III_sug/sutau_N"/>
</dbReference>
<feature type="domain" description="AAA+ ATPase" evidence="13">
    <location>
        <begin position="37"/>
        <end position="179"/>
    </location>
</feature>
<evidence type="ECO:0000256" key="4">
    <source>
        <dbReference type="ARBA" id="ARBA00022705"/>
    </source>
</evidence>
<evidence type="ECO:0000256" key="12">
    <source>
        <dbReference type="SAM" id="MobiDB-lite"/>
    </source>
</evidence>
<keyword evidence="9 11" id="KW-0239">DNA-directed DNA polymerase</keyword>
<dbReference type="SUPFAM" id="SSF52540">
    <property type="entry name" value="P-loop containing nucleoside triphosphate hydrolases"/>
    <property type="match status" value="1"/>
</dbReference>
<comment type="catalytic activity">
    <reaction evidence="10 11">
        <text>DNA(n) + a 2'-deoxyribonucleoside 5'-triphosphate = DNA(n+1) + diphosphate</text>
        <dbReference type="Rhea" id="RHEA:22508"/>
        <dbReference type="Rhea" id="RHEA-COMP:17339"/>
        <dbReference type="Rhea" id="RHEA-COMP:17340"/>
        <dbReference type="ChEBI" id="CHEBI:33019"/>
        <dbReference type="ChEBI" id="CHEBI:61560"/>
        <dbReference type="ChEBI" id="CHEBI:173112"/>
        <dbReference type="EC" id="2.7.7.7"/>
    </reaction>
</comment>
<evidence type="ECO:0000256" key="1">
    <source>
        <dbReference type="ARBA" id="ARBA00006360"/>
    </source>
</evidence>
<dbReference type="InterPro" id="IPR038249">
    <property type="entry name" value="PolIII_tau_V_sf"/>
</dbReference>
<dbReference type="Gene3D" id="1.20.272.10">
    <property type="match status" value="1"/>
</dbReference>
<dbReference type="Gene3D" id="3.40.50.300">
    <property type="entry name" value="P-loop containing nucleotide triphosphate hydrolases"/>
    <property type="match status" value="1"/>
</dbReference>
<keyword evidence="5" id="KW-0479">Metal-binding</keyword>
<keyword evidence="8 11" id="KW-0067">ATP-binding</keyword>
<proteinExistence type="inferred from homology"/>
<accession>A0ABY6GSG6</accession>
<dbReference type="InterPro" id="IPR021029">
    <property type="entry name" value="DNA_pol_III_tau_dom-5"/>
</dbReference>
<gene>
    <name evidence="11 14" type="primary">dnaX</name>
    <name evidence="14" type="ORF">NX720_23130</name>
</gene>
<evidence type="ECO:0000256" key="6">
    <source>
        <dbReference type="ARBA" id="ARBA00022741"/>
    </source>
</evidence>
<comment type="function">
    <text evidence="11">DNA polymerase III is a complex, multichain enzyme responsible for most of the replicative synthesis in bacteria. This DNA polymerase also exhibits 3' to 5' exonuclease activity.</text>
</comment>
<keyword evidence="4 11" id="KW-0235">DNA replication</keyword>
<evidence type="ECO:0000256" key="8">
    <source>
        <dbReference type="ARBA" id="ARBA00022840"/>
    </source>
</evidence>
<feature type="region of interest" description="Disordered" evidence="12">
    <location>
        <begin position="369"/>
        <end position="421"/>
    </location>
</feature>
<organism evidence="14 15">
    <name type="scientific">Endozoicomonas euniceicola</name>
    <dbReference type="NCBI Taxonomy" id="1234143"/>
    <lineage>
        <taxon>Bacteria</taxon>
        <taxon>Pseudomonadati</taxon>
        <taxon>Pseudomonadota</taxon>
        <taxon>Gammaproteobacteria</taxon>
        <taxon>Oceanospirillales</taxon>
        <taxon>Endozoicomonadaceae</taxon>
        <taxon>Endozoicomonas</taxon>
    </lineage>
</organism>
<name>A0ABY6GSG6_9GAMM</name>
<dbReference type="InterPro" id="IPR008921">
    <property type="entry name" value="DNA_pol3_clamp-load_cplx_C"/>
</dbReference>
<feature type="region of interest" description="Disordered" evidence="12">
    <location>
        <begin position="505"/>
        <end position="526"/>
    </location>
</feature>
<dbReference type="Gene3D" id="1.10.8.60">
    <property type="match status" value="1"/>
</dbReference>
<evidence type="ECO:0000256" key="10">
    <source>
        <dbReference type="ARBA" id="ARBA00049244"/>
    </source>
</evidence>
<dbReference type="Pfam" id="PF13177">
    <property type="entry name" value="DNA_pol3_delta2"/>
    <property type="match status" value="1"/>
</dbReference>
<dbReference type="InterPro" id="IPR027417">
    <property type="entry name" value="P-loop_NTPase"/>
</dbReference>
<keyword evidence="15" id="KW-1185">Reference proteome</keyword>
<comment type="similarity">
    <text evidence="1 11">Belongs to the DnaX/STICHEL family.</text>
</comment>
<evidence type="ECO:0000256" key="2">
    <source>
        <dbReference type="ARBA" id="ARBA00022679"/>
    </source>
</evidence>
<dbReference type="PANTHER" id="PTHR11669">
    <property type="entry name" value="REPLICATION FACTOR C / DNA POLYMERASE III GAMMA-TAU SUBUNIT"/>
    <property type="match status" value="1"/>
</dbReference>
<dbReference type="InterPro" id="IPR050238">
    <property type="entry name" value="DNA_Rep/Repair_Clamp_Loader"/>
</dbReference>
<dbReference type="GO" id="GO:0003887">
    <property type="term" value="F:DNA-directed DNA polymerase activity"/>
    <property type="evidence" value="ECO:0007669"/>
    <property type="project" value="UniProtKB-EC"/>
</dbReference>
<dbReference type="PANTHER" id="PTHR11669:SF0">
    <property type="entry name" value="PROTEIN STICHEL-LIKE 2"/>
    <property type="match status" value="1"/>
</dbReference>
<dbReference type="NCBIfam" id="NF005942">
    <property type="entry name" value="PRK07994.1"/>
    <property type="match status" value="1"/>
</dbReference>
<feature type="compositionally biased region" description="Low complexity" evidence="12">
    <location>
        <begin position="394"/>
        <end position="409"/>
    </location>
</feature>
<evidence type="ECO:0000256" key="3">
    <source>
        <dbReference type="ARBA" id="ARBA00022695"/>
    </source>
</evidence>
<dbReference type="RefSeq" id="WP_262597831.1">
    <property type="nucleotide sequence ID" value="NZ_CP103300.1"/>
</dbReference>
<dbReference type="CDD" id="cd00009">
    <property type="entry name" value="AAA"/>
    <property type="match status" value="1"/>
</dbReference>
<keyword evidence="6 11" id="KW-0547">Nucleotide-binding</keyword>
<dbReference type="InterPro" id="IPR003593">
    <property type="entry name" value="AAA+_ATPase"/>
</dbReference>